<evidence type="ECO:0000256" key="1">
    <source>
        <dbReference type="SAM" id="MobiDB-lite"/>
    </source>
</evidence>
<protein>
    <submittedName>
        <fullName evidence="2">Uncharacterized protein</fullName>
    </submittedName>
</protein>
<dbReference type="EMBL" id="BSUZ01000001">
    <property type="protein sequence ID" value="GMA88050.1"/>
    <property type="molecule type" value="Genomic_DNA"/>
</dbReference>
<proteinExistence type="predicted"/>
<sequence>MIGRVTGRGGERHAELGEPGGTAVERRQHPQARLADGHGVLEVRRAGAVDRDDGPPVVQHAGVGVAPGEHGLDGDGEARLHPHALVAHAVVRHLRVLVHLGADAVTDVVLDDAVRRAVGGGDAVLDRGPDVEQPTADAERGDALPHGVLGDPQQRGVGRVGRVEGDRDRGVPMPAVQHGAAVDAHDVAGLEHPLPGMPCTTSSFTDTHSDAGKSG</sequence>
<feature type="region of interest" description="Disordered" evidence="1">
    <location>
        <begin position="125"/>
        <end position="170"/>
    </location>
</feature>
<reference evidence="3" key="1">
    <citation type="journal article" date="2019" name="Int. J. Syst. Evol. Microbiol.">
        <title>The Global Catalogue of Microorganisms (GCM) 10K type strain sequencing project: providing services to taxonomists for standard genome sequencing and annotation.</title>
        <authorList>
            <consortium name="The Broad Institute Genomics Platform"/>
            <consortium name="The Broad Institute Genome Sequencing Center for Infectious Disease"/>
            <person name="Wu L."/>
            <person name="Ma J."/>
        </authorList>
    </citation>
    <scope>NUCLEOTIDE SEQUENCE [LARGE SCALE GENOMIC DNA]</scope>
    <source>
        <strain evidence="3">NBRC 108730</strain>
    </source>
</reference>
<name>A0ABQ6JIK2_9ACTN</name>
<accession>A0ABQ6JIK2</accession>
<gene>
    <name evidence="2" type="ORF">GCM10025868_33000</name>
</gene>
<comment type="caution">
    <text evidence="2">The sequence shown here is derived from an EMBL/GenBank/DDBJ whole genome shotgun (WGS) entry which is preliminary data.</text>
</comment>
<feature type="region of interest" description="Disordered" evidence="1">
    <location>
        <begin position="1"/>
        <end position="26"/>
    </location>
</feature>
<keyword evidence="3" id="KW-1185">Reference proteome</keyword>
<dbReference type="Proteomes" id="UP001157017">
    <property type="component" value="Unassembled WGS sequence"/>
</dbReference>
<evidence type="ECO:0000313" key="2">
    <source>
        <dbReference type="EMBL" id="GMA88050.1"/>
    </source>
</evidence>
<feature type="compositionally biased region" description="Basic and acidic residues" evidence="1">
    <location>
        <begin position="161"/>
        <end position="170"/>
    </location>
</feature>
<organism evidence="2 3">
    <name type="scientific">Angustibacter aerolatus</name>
    <dbReference type="NCBI Taxonomy" id="1162965"/>
    <lineage>
        <taxon>Bacteria</taxon>
        <taxon>Bacillati</taxon>
        <taxon>Actinomycetota</taxon>
        <taxon>Actinomycetes</taxon>
        <taxon>Kineosporiales</taxon>
        <taxon>Kineosporiaceae</taxon>
    </lineage>
</organism>
<evidence type="ECO:0000313" key="3">
    <source>
        <dbReference type="Proteomes" id="UP001157017"/>
    </source>
</evidence>